<dbReference type="PANTHER" id="PTHR19134">
    <property type="entry name" value="RECEPTOR-TYPE TYROSINE-PROTEIN PHOSPHATASE"/>
    <property type="match status" value="1"/>
</dbReference>
<dbReference type="EC" id="3.1.3.48" evidence="1"/>
<dbReference type="Proteomes" id="UP001266305">
    <property type="component" value="Unassembled WGS sequence"/>
</dbReference>
<evidence type="ECO:0000313" key="6">
    <source>
        <dbReference type="Proteomes" id="UP001266305"/>
    </source>
</evidence>
<dbReference type="PRINTS" id="PR00700">
    <property type="entry name" value="PRTYPHPHTASE"/>
</dbReference>
<proteinExistence type="predicted"/>
<keyword evidence="2" id="KW-0904">Protein phosphatase</keyword>
<dbReference type="InterPro" id="IPR016130">
    <property type="entry name" value="Tyr_Pase_AS"/>
</dbReference>
<dbReference type="SMART" id="SM00194">
    <property type="entry name" value="PTPc"/>
    <property type="match status" value="2"/>
</dbReference>
<dbReference type="PROSITE" id="PS50056">
    <property type="entry name" value="TYR_PHOSPHATASE_2"/>
    <property type="match status" value="2"/>
</dbReference>
<dbReference type="Pfam" id="PF00102">
    <property type="entry name" value="Y_phosphatase"/>
    <property type="match status" value="3"/>
</dbReference>
<dbReference type="PROSITE" id="PS00383">
    <property type="entry name" value="TYR_PHOSPHATASE_1"/>
    <property type="match status" value="2"/>
</dbReference>
<evidence type="ECO:0000259" key="3">
    <source>
        <dbReference type="PROSITE" id="PS50055"/>
    </source>
</evidence>
<dbReference type="CDD" id="cd14625">
    <property type="entry name" value="R-PTPc-S-1"/>
    <property type="match status" value="1"/>
</dbReference>
<protein>
    <recommendedName>
        <fullName evidence="1">protein-tyrosine-phosphatase</fullName>
        <ecNumber evidence="1">3.1.3.48</ecNumber>
    </recommendedName>
</protein>
<organism evidence="5 6">
    <name type="scientific">Saguinus oedipus</name>
    <name type="common">Cotton-top tamarin</name>
    <name type="synonym">Oedipomidas oedipus</name>
    <dbReference type="NCBI Taxonomy" id="9490"/>
    <lineage>
        <taxon>Eukaryota</taxon>
        <taxon>Metazoa</taxon>
        <taxon>Chordata</taxon>
        <taxon>Craniata</taxon>
        <taxon>Vertebrata</taxon>
        <taxon>Euteleostomi</taxon>
        <taxon>Mammalia</taxon>
        <taxon>Eutheria</taxon>
        <taxon>Euarchontoglires</taxon>
        <taxon>Primates</taxon>
        <taxon>Haplorrhini</taxon>
        <taxon>Platyrrhini</taxon>
        <taxon>Cebidae</taxon>
        <taxon>Callitrichinae</taxon>
        <taxon>Saguinus</taxon>
    </lineage>
</organism>
<gene>
    <name evidence="5" type="ORF">P7K49_033021</name>
</gene>
<dbReference type="PROSITE" id="PS50055">
    <property type="entry name" value="TYR_PHOSPHATASE_PTP"/>
    <property type="match status" value="2"/>
</dbReference>
<dbReference type="SUPFAM" id="SSF52799">
    <property type="entry name" value="(Phosphotyrosine protein) phosphatases II"/>
    <property type="match status" value="2"/>
</dbReference>
<evidence type="ECO:0000313" key="5">
    <source>
        <dbReference type="EMBL" id="KAK2087114.1"/>
    </source>
</evidence>
<feature type="domain" description="Tyrosine specific protein phosphatases" evidence="4">
    <location>
        <begin position="636"/>
        <end position="709"/>
    </location>
</feature>
<keyword evidence="2" id="KW-0378">Hydrolase</keyword>
<feature type="domain" description="Tyrosine-protein phosphatase" evidence="3">
    <location>
        <begin position="401"/>
        <end position="718"/>
    </location>
</feature>
<dbReference type="Gene3D" id="3.90.190.10">
    <property type="entry name" value="Protein tyrosine phosphatase superfamily"/>
    <property type="match status" value="2"/>
</dbReference>
<reference evidence="5 6" key="1">
    <citation type="submission" date="2023-05" db="EMBL/GenBank/DDBJ databases">
        <title>B98-5 Cell Line De Novo Hybrid Assembly: An Optical Mapping Approach.</title>
        <authorList>
            <person name="Kananen K."/>
            <person name="Auerbach J.A."/>
            <person name="Kautto E."/>
            <person name="Blachly J.S."/>
        </authorList>
    </citation>
    <scope>NUCLEOTIDE SEQUENCE [LARGE SCALE GENOMIC DNA]</scope>
    <source>
        <strain evidence="5">B95-8</strain>
        <tissue evidence="5">Cell line</tissue>
    </source>
</reference>
<sequence length="727" mass="81517">MLSHPPIPIADMAEHTERLKANDSLKLSQEYEVSLPLPPVLAPLTPHLGLTGTYPDTPRPPLPLQSIDPGQQFTWEHSNLEVNKPKNRYANVIAYDHSRVILQPIEGIVGSDYINANYVDGYRRQNAYIATQGPLPETFGDFWRMVWEQRSATVVMMTRLEEKSRIKCDQYWPNRGTETYGFIQVTLLDTIELATFCVRTFSLHKNGSSEKREVRQFQFTAWPDHGVPEYPTPFLAFLRRVKTCNPPDAGPIVVHCSAGVGRTGCFIVIDAMLERIKPEKTVDVYGHVTLMRSQRNYMVQTEDQYSFIHEALLEAVGCGNTEVPARSLYAYIQKLAQVEPGEHVTGMELEFKVLGGGGAGAAMGVVEAAVEAKIRLASNNGDYKVVVVGGGSPWLPPPTPQRLANSKAHTSRFISANLPCNKFKNRLVNIMPYESTRVCLQPIRGVEGSDYINASFIDGYRGERTVPQVCQGIRIRLETGGFPACKMGSPAGGLVHLAAILAGSGVAGAAVADRPRAHPRHACRQQKAYIATQGPLAETTEDFWRMLWENNSTIVVMLTKLREMGREKCHQYWPAERSARYQYFVVDPMAEYNMPQYILREFKVTDARDGQSRTVRQFQFTDWPEQGVPKSGEGFIDFIGQVHKTKEQFGQDGPISVHCSAGVGRTGVFITLSIVLERMRYEGVVDIFQTVKMLRTQRPAMVQTEDEYQFCYQAALEYLGSFDHYAT</sequence>
<evidence type="ECO:0000259" key="4">
    <source>
        <dbReference type="PROSITE" id="PS50056"/>
    </source>
</evidence>
<dbReference type="InterPro" id="IPR000387">
    <property type="entry name" value="Tyr_Pase_dom"/>
</dbReference>
<dbReference type="SMART" id="SM00404">
    <property type="entry name" value="PTPc_motif"/>
    <property type="match status" value="2"/>
</dbReference>
<dbReference type="EMBL" id="JASSZA010000019">
    <property type="protein sequence ID" value="KAK2087114.1"/>
    <property type="molecule type" value="Genomic_DNA"/>
</dbReference>
<accession>A0ABQ9TR32</accession>
<dbReference type="InterPro" id="IPR050348">
    <property type="entry name" value="Protein-Tyr_Phosphatase"/>
</dbReference>
<name>A0ABQ9TR32_SAGOE</name>
<dbReference type="InterPro" id="IPR000242">
    <property type="entry name" value="PTP_cat"/>
</dbReference>
<dbReference type="PANTHER" id="PTHR19134:SF542">
    <property type="entry name" value="RECEPTOR-TYPE TYROSINE-PROTEIN PHOSPHATASE S"/>
    <property type="match status" value="1"/>
</dbReference>
<dbReference type="InterPro" id="IPR003595">
    <property type="entry name" value="Tyr_Pase_cat"/>
</dbReference>
<comment type="caution">
    <text evidence="5">The sequence shown here is derived from an EMBL/GenBank/DDBJ whole genome shotgun (WGS) entry which is preliminary data.</text>
</comment>
<dbReference type="InterPro" id="IPR029021">
    <property type="entry name" value="Prot-tyrosine_phosphatase-like"/>
</dbReference>
<feature type="domain" description="Tyrosine-protein phosphatase" evidence="3">
    <location>
        <begin position="78"/>
        <end position="315"/>
    </location>
</feature>
<evidence type="ECO:0000256" key="1">
    <source>
        <dbReference type="ARBA" id="ARBA00013064"/>
    </source>
</evidence>
<keyword evidence="6" id="KW-1185">Reference proteome</keyword>
<evidence type="ECO:0000256" key="2">
    <source>
        <dbReference type="ARBA" id="ARBA00022912"/>
    </source>
</evidence>
<feature type="domain" description="Tyrosine specific protein phosphatases" evidence="4">
    <location>
        <begin position="235"/>
        <end position="306"/>
    </location>
</feature>